<accession>A0ABS7TGP0</accession>
<keyword evidence="1" id="KW-0812">Transmembrane</keyword>
<gene>
    <name evidence="2" type="ORF">K7B09_11840</name>
</gene>
<dbReference type="Proteomes" id="UP001430290">
    <property type="component" value="Unassembled WGS sequence"/>
</dbReference>
<feature type="transmembrane region" description="Helical" evidence="1">
    <location>
        <begin position="71"/>
        <end position="95"/>
    </location>
</feature>
<dbReference type="PROSITE" id="PS51257">
    <property type="entry name" value="PROKAR_LIPOPROTEIN"/>
    <property type="match status" value="1"/>
</dbReference>
<feature type="transmembrane region" description="Helical" evidence="1">
    <location>
        <begin position="42"/>
        <end position="64"/>
    </location>
</feature>
<dbReference type="RefSeq" id="WP_223629685.1">
    <property type="nucleotide sequence ID" value="NZ_JAIQDJ010000009.1"/>
</dbReference>
<reference evidence="2" key="1">
    <citation type="submission" date="2021-09" db="EMBL/GenBank/DDBJ databases">
        <authorList>
            <person name="Wu T."/>
            <person name="Guo S.Z."/>
        </authorList>
    </citation>
    <scope>NUCLEOTIDE SEQUENCE</scope>
    <source>
        <strain evidence="2">RSS-23</strain>
    </source>
</reference>
<protein>
    <recommendedName>
        <fullName evidence="4">DUF3649 domain-containing protein</fullName>
    </recommendedName>
</protein>
<proteinExistence type="predicted"/>
<evidence type="ECO:0000256" key="1">
    <source>
        <dbReference type="SAM" id="Phobius"/>
    </source>
</evidence>
<evidence type="ECO:0000313" key="2">
    <source>
        <dbReference type="EMBL" id="MBZ4187012.1"/>
    </source>
</evidence>
<evidence type="ECO:0000313" key="3">
    <source>
        <dbReference type="Proteomes" id="UP001430290"/>
    </source>
</evidence>
<comment type="caution">
    <text evidence="2">The sequence shown here is derived from an EMBL/GenBank/DDBJ whole genome shotgun (WGS) entry which is preliminary data.</text>
</comment>
<name>A0ABS7TGP0_9GAMM</name>
<sequence length="100" mass="10972">MIAQKSPVLFRRAAFGWAALAACTLLLIPLTAMQFTQEVRWSIADFAVMGLLIFGMCCVFIISARLLPRKYWAVAAVVCSATFLLVWAELAVGVFTRLGS</sequence>
<evidence type="ECO:0008006" key="4">
    <source>
        <dbReference type="Google" id="ProtNLM"/>
    </source>
</evidence>
<dbReference type="EMBL" id="JAIQDJ010000009">
    <property type="protein sequence ID" value="MBZ4187012.1"/>
    <property type="molecule type" value="Genomic_DNA"/>
</dbReference>
<keyword evidence="3" id="KW-1185">Reference proteome</keyword>
<keyword evidence="1" id="KW-1133">Transmembrane helix</keyword>
<organism evidence="2 3">
    <name type="scientific">Thermomonas beijingensis</name>
    <dbReference type="NCBI Taxonomy" id="2872701"/>
    <lineage>
        <taxon>Bacteria</taxon>
        <taxon>Pseudomonadati</taxon>
        <taxon>Pseudomonadota</taxon>
        <taxon>Gammaproteobacteria</taxon>
        <taxon>Lysobacterales</taxon>
        <taxon>Lysobacteraceae</taxon>
        <taxon>Thermomonas</taxon>
    </lineage>
</organism>
<keyword evidence="1" id="KW-0472">Membrane</keyword>